<comment type="cofactor">
    <cofactor evidence="10">
        <name>Mn(2+)</name>
        <dbReference type="ChEBI" id="CHEBI:29035"/>
    </cofactor>
    <text evidence="10">Binds 1 Mn(2+) ion per subunit.</text>
</comment>
<dbReference type="NCBIfam" id="TIGR02150">
    <property type="entry name" value="IPP_isom_1"/>
    <property type="match status" value="1"/>
</dbReference>
<organism evidence="13 14">
    <name type="scientific">Corynebacterium mustelae</name>
    <dbReference type="NCBI Taxonomy" id="571915"/>
    <lineage>
        <taxon>Bacteria</taxon>
        <taxon>Bacillati</taxon>
        <taxon>Actinomycetota</taxon>
        <taxon>Actinomycetes</taxon>
        <taxon>Mycobacteriales</taxon>
        <taxon>Corynebacteriaceae</taxon>
        <taxon>Corynebacterium</taxon>
    </lineage>
</organism>
<dbReference type="GO" id="GO:0004452">
    <property type="term" value="F:isopentenyl-diphosphate delta-isomerase activity"/>
    <property type="evidence" value="ECO:0007669"/>
    <property type="project" value="UniProtKB-UniRule"/>
</dbReference>
<gene>
    <name evidence="10 13" type="primary">idi</name>
    <name evidence="13" type="ORF">CMUST_11680</name>
</gene>
<dbReference type="InterPro" id="IPR000086">
    <property type="entry name" value="NUDIX_hydrolase_dom"/>
</dbReference>
<evidence type="ECO:0000256" key="6">
    <source>
        <dbReference type="ARBA" id="ARBA00022842"/>
    </source>
</evidence>
<evidence type="ECO:0000259" key="12">
    <source>
        <dbReference type="PROSITE" id="PS51462"/>
    </source>
</evidence>
<dbReference type="NCBIfam" id="NF002995">
    <property type="entry name" value="PRK03759.1"/>
    <property type="match status" value="1"/>
</dbReference>
<comment type="similarity">
    <text evidence="2 10">Belongs to the IPP isomerase type 1 family.</text>
</comment>
<evidence type="ECO:0000256" key="3">
    <source>
        <dbReference type="ARBA" id="ARBA00012057"/>
    </source>
</evidence>
<evidence type="ECO:0000256" key="5">
    <source>
        <dbReference type="ARBA" id="ARBA00022723"/>
    </source>
</evidence>
<evidence type="ECO:0000256" key="2">
    <source>
        <dbReference type="ARBA" id="ARBA00007579"/>
    </source>
</evidence>
<dbReference type="PATRIC" id="fig|571915.4.peg.2494"/>
<dbReference type="OrthoDB" id="9809458at2"/>
<dbReference type="InterPro" id="IPR056375">
    <property type="entry name" value="Idi_bact"/>
</dbReference>
<protein>
    <recommendedName>
        <fullName evidence="3 10">Isopentenyl-diphosphate Delta-isomerase</fullName>
        <shortName evidence="10">IPP isomerase</shortName>
        <ecNumber evidence="3 10">5.3.3.2</ecNumber>
    </recommendedName>
    <alternativeName>
        <fullName evidence="10">IPP:DMAPP isomerase</fullName>
    </alternativeName>
    <alternativeName>
        <fullName evidence="10">Isopentenyl pyrophosphate isomerase</fullName>
    </alternativeName>
</protein>
<feature type="binding site" evidence="10">
    <location>
        <position position="114"/>
    </location>
    <ligand>
        <name>Mn(2+)</name>
        <dbReference type="ChEBI" id="CHEBI:29035"/>
    </ligand>
</feature>
<evidence type="ECO:0000313" key="14">
    <source>
        <dbReference type="Proteomes" id="UP000035199"/>
    </source>
</evidence>
<evidence type="ECO:0000256" key="1">
    <source>
        <dbReference type="ARBA" id="ARBA00004826"/>
    </source>
</evidence>
<sequence>MTDVVVLSDDHGNPIGTAEKATVHTANTPLHLAFSCYVQNPDGQLLITRRALSKRTWPGVWTNSACGHLAPGETAAEAVIRWVPHELGIPAIDAPECILPDFRYRAVDSSGIVEWEICPVFRAQIPTATINPTPDEVDSYHWVEPGDLFAAIDATPFAFSPWMVEQLGHQKLRDALVS</sequence>
<dbReference type="GO" id="GO:0005737">
    <property type="term" value="C:cytoplasm"/>
    <property type="evidence" value="ECO:0007669"/>
    <property type="project" value="UniProtKB-SubCell"/>
</dbReference>
<comment type="cofactor">
    <cofactor evidence="10">
        <name>Mg(2+)</name>
        <dbReference type="ChEBI" id="CHEBI:18420"/>
    </cofactor>
    <text evidence="10">Binds 1 Mg(2+) ion per subunit. The magnesium ion binds only when substrate is bound.</text>
</comment>
<keyword evidence="7 10" id="KW-0464">Manganese</keyword>
<feature type="active site" evidence="10 11">
    <location>
        <position position="116"/>
    </location>
</feature>
<comment type="pathway">
    <text evidence="1 10">Isoprenoid biosynthesis; dimethylallyl diphosphate biosynthesis; dimethylallyl diphosphate from isopentenyl diphosphate: step 1/1.</text>
</comment>
<dbReference type="Pfam" id="PF00293">
    <property type="entry name" value="NUDIX"/>
    <property type="match status" value="1"/>
</dbReference>
<evidence type="ECO:0000256" key="8">
    <source>
        <dbReference type="ARBA" id="ARBA00023229"/>
    </source>
</evidence>
<evidence type="ECO:0000256" key="7">
    <source>
        <dbReference type="ARBA" id="ARBA00023211"/>
    </source>
</evidence>
<dbReference type="GO" id="GO:0050992">
    <property type="term" value="P:dimethylallyl diphosphate biosynthetic process"/>
    <property type="evidence" value="ECO:0007669"/>
    <property type="project" value="UniProtKB-UniRule"/>
</dbReference>
<keyword evidence="8 10" id="KW-0414">Isoprene biosynthesis</keyword>
<proteinExistence type="inferred from homology"/>
<dbReference type="EC" id="5.3.3.2" evidence="3 10"/>
<evidence type="ECO:0000256" key="11">
    <source>
        <dbReference type="PIRSR" id="PIRSR018427-1"/>
    </source>
</evidence>
<keyword evidence="5 10" id="KW-0479">Metal-binding</keyword>
<feature type="binding site" evidence="10">
    <location>
        <position position="116"/>
    </location>
    <ligand>
        <name>Mn(2+)</name>
        <dbReference type="ChEBI" id="CHEBI:29035"/>
    </ligand>
</feature>
<evidence type="ECO:0000256" key="4">
    <source>
        <dbReference type="ARBA" id="ARBA00022490"/>
    </source>
</evidence>
<dbReference type="InterPro" id="IPR015797">
    <property type="entry name" value="NUDIX_hydrolase-like_dom_sf"/>
</dbReference>
<keyword evidence="6 10" id="KW-0460">Magnesium</keyword>
<comment type="function">
    <text evidence="10">Catalyzes the 1,3-allylic rearrangement of the homoallylic substrate isopentenyl (IPP) to its highly electrophilic allylic isomer, dimethylallyl diphosphate (DMAPP).</text>
</comment>
<dbReference type="KEGG" id="cmv:CMUST_11680"/>
<comment type="catalytic activity">
    <reaction evidence="10">
        <text>isopentenyl diphosphate = dimethylallyl diphosphate</text>
        <dbReference type="Rhea" id="RHEA:23284"/>
        <dbReference type="ChEBI" id="CHEBI:57623"/>
        <dbReference type="ChEBI" id="CHEBI:128769"/>
        <dbReference type="EC" id="5.3.3.2"/>
    </reaction>
</comment>
<dbReference type="PROSITE" id="PS51462">
    <property type="entry name" value="NUDIX"/>
    <property type="match status" value="1"/>
</dbReference>
<accession>A0A0G3H6B9</accession>
<evidence type="ECO:0000256" key="9">
    <source>
        <dbReference type="ARBA" id="ARBA00023235"/>
    </source>
</evidence>
<dbReference type="STRING" id="571915.CMUST_11680"/>
<dbReference type="AlphaFoldDB" id="A0A0G3H6B9"/>
<dbReference type="EMBL" id="CP011542">
    <property type="protein sequence ID" value="AKK06647.1"/>
    <property type="molecule type" value="Genomic_DNA"/>
</dbReference>
<dbReference type="GO" id="GO:0046872">
    <property type="term" value="F:metal ion binding"/>
    <property type="evidence" value="ECO:0007669"/>
    <property type="project" value="UniProtKB-KW"/>
</dbReference>
<dbReference type="FunFam" id="3.90.79.10:FF:000009">
    <property type="entry name" value="Isopentenyl-diphosphate Delta-isomerase"/>
    <property type="match status" value="1"/>
</dbReference>
<dbReference type="Proteomes" id="UP000035199">
    <property type="component" value="Chromosome"/>
</dbReference>
<name>A0A0G3H6B9_9CORY</name>
<dbReference type="Gene3D" id="3.90.79.10">
    <property type="entry name" value="Nucleoside Triphosphate Pyrophosphohydrolase"/>
    <property type="match status" value="1"/>
</dbReference>
<feature type="binding site" evidence="10">
    <location>
        <position position="86"/>
    </location>
    <ligand>
        <name>Mg(2+)</name>
        <dbReference type="ChEBI" id="CHEBI:18420"/>
    </ligand>
</feature>
<evidence type="ECO:0000256" key="10">
    <source>
        <dbReference type="HAMAP-Rule" id="MF_00202"/>
    </source>
</evidence>
<dbReference type="PANTHER" id="PTHR10885:SF0">
    <property type="entry name" value="ISOPENTENYL-DIPHOSPHATE DELTA-ISOMERASE"/>
    <property type="match status" value="1"/>
</dbReference>
<feature type="binding site" evidence="10">
    <location>
        <position position="24"/>
    </location>
    <ligand>
        <name>Mn(2+)</name>
        <dbReference type="ChEBI" id="CHEBI:29035"/>
    </ligand>
</feature>
<feature type="active site" evidence="10 11">
    <location>
        <position position="66"/>
    </location>
</feature>
<dbReference type="PANTHER" id="PTHR10885">
    <property type="entry name" value="ISOPENTENYL-DIPHOSPHATE DELTA-ISOMERASE"/>
    <property type="match status" value="1"/>
</dbReference>
<keyword evidence="4 10" id="KW-0963">Cytoplasm</keyword>
<feature type="binding site" evidence="10">
    <location>
        <position position="31"/>
    </location>
    <ligand>
        <name>Mn(2+)</name>
        <dbReference type="ChEBI" id="CHEBI:29035"/>
    </ligand>
</feature>
<reference evidence="13 14" key="1">
    <citation type="journal article" date="2015" name="Genome Announc.">
        <title>Complete Genome Sequence of the Type Strain Corynebacterium mustelae DSM 45274, Isolated from Various Tissues of a Male Ferret with Lethal Sepsis.</title>
        <authorList>
            <person name="Ruckert C."/>
            <person name="Eimer J."/>
            <person name="Winkler A."/>
            <person name="Tauch A."/>
        </authorList>
    </citation>
    <scope>NUCLEOTIDE SEQUENCE [LARGE SCALE GENOMIC DNA]</scope>
    <source>
        <strain evidence="13 14">DSM 45274</strain>
    </source>
</reference>
<evidence type="ECO:0000313" key="13">
    <source>
        <dbReference type="EMBL" id="AKK06647.1"/>
    </source>
</evidence>
<reference evidence="14" key="2">
    <citation type="submission" date="2015-05" db="EMBL/GenBank/DDBJ databases">
        <title>Complete genome sequence of Corynebacterium mustelae DSM 45274, isolated from various tissues of a male ferret with lethal sepsis.</title>
        <authorList>
            <person name="Ruckert C."/>
            <person name="Albersmeier A."/>
            <person name="Winkler A."/>
            <person name="Tauch A."/>
        </authorList>
    </citation>
    <scope>NUCLEOTIDE SEQUENCE [LARGE SCALE GENOMIC DNA]</scope>
    <source>
        <strain evidence="14">DSM 45274</strain>
    </source>
</reference>
<dbReference type="HAMAP" id="MF_00202">
    <property type="entry name" value="Idi"/>
    <property type="match status" value="1"/>
</dbReference>
<dbReference type="PIRSF" id="PIRSF018427">
    <property type="entry name" value="Isopntndiph_ism"/>
    <property type="match status" value="1"/>
</dbReference>
<dbReference type="GO" id="GO:0008299">
    <property type="term" value="P:isoprenoid biosynthetic process"/>
    <property type="evidence" value="ECO:0007669"/>
    <property type="project" value="UniProtKB-UniRule"/>
</dbReference>
<comment type="subcellular location">
    <subcellularLocation>
        <location evidence="10">Cytoplasm</location>
    </subcellularLocation>
</comment>
<dbReference type="CDD" id="cd02885">
    <property type="entry name" value="NUDIX_IPP_Isomerase"/>
    <property type="match status" value="1"/>
</dbReference>
<dbReference type="InterPro" id="IPR011876">
    <property type="entry name" value="IsopentenylPP_isomerase_typ1"/>
</dbReference>
<dbReference type="SUPFAM" id="SSF55811">
    <property type="entry name" value="Nudix"/>
    <property type="match status" value="1"/>
</dbReference>
<keyword evidence="14" id="KW-1185">Reference proteome</keyword>
<feature type="domain" description="Nudix hydrolase" evidence="12">
    <location>
        <begin position="29"/>
        <end position="165"/>
    </location>
</feature>
<keyword evidence="9 10" id="KW-0413">Isomerase</keyword>
<dbReference type="RefSeq" id="WP_047262635.1">
    <property type="nucleotide sequence ID" value="NZ_CP011542.1"/>
</dbReference>
<dbReference type="UniPathway" id="UPA00059">
    <property type="reaction ID" value="UER00104"/>
</dbReference>
<feature type="binding site" evidence="10">
    <location>
        <position position="68"/>
    </location>
    <ligand>
        <name>Mn(2+)</name>
        <dbReference type="ChEBI" id="CHEBI:29035"/>
    </ligand>
</feature>